<dbReference type="Proteomes" id="UP000244240">
    <property type="component" value="Unassembled WGS sequence"/>
</dbReference>
<dbReference type="RefSeq" id="WP_146172159.1">
    <property type="nucleotide sequence ID" value="NZ_QBKR01000013.1"/>
</dbReference>
<sequence>MNPEAVAVLITGATGLWGGLAFFLWHAYRCKRKNQTGSV</sequence>
<dbReference type="EMBL" id="QBKR01000013">
    <property type="protein sequence ID" value="PTX59070.1"/>
    <property type="molecule type" value="Genomic_DNA"/>
</dbReference>
<keyword evidence="1" id="KW-1133">Transmembrane helix</keyword>
<reference evidence="2 3" key="1">
    <citation type="submission" date="2018-04" db="EMBL/GenBank/DDBJ databases">
        <title>Genomic Encyclopedia of Archaeal and Bacterial Type Strains, Phase II (KMG-II): from individual species to whole genera.</title>
        <authorList>
            <person name="Goeker M."/>
        </authorList>
    </citation>
    <scope>NUCLEOTIDE SEQUENCE [LARGE SCALE GENOMIC DNA]</scope>
    <source>
        <strain evidence="2 3">DSM 45787</strain>
    </source>
</reference>
<protein>
    <recommendedName>
        <fullName evidence="4">MetS family NSS transporter small subunit</fullName>
    </recommendedName>
</protein>
<evidence type="ECO:0000313" key="2">
    <source>
        <dbReference type="EMBL" id="PTX59070.1"/>
    </source>
</evidence>
<proteinExistence type="predicted"/>
<accession>A0A2T6BSK7</accession>
<evidence type="ECO:0008006" key="4">
    <source>
        <dbReference type="Google" id="ProtNLM"/>
    </source>
</evidence>
<organism evidence="2 3">
    <name type="scientific">Melghirimyces profundicolus</name>
    <dbReference type="NCBI Taxonomy" id="1242148"/>
    <lineage>
        <taxon>Bacteria</taxon>
        <taxon>Bacillati</taxon>
        <taxon>Bacillota</taxon>
        <taxon>Bacilli</taxon>
        <taxon>Bacillales</taxon>
        <taxon>Thermoactinomycetaceae</taxon>
        <taxon>Melghirimyces</taxon>
    </lineage>
</organism>
<comment type="caution">
    <text evidence="2">The sequence shown here is derived from an EMBL/GenBank/DDBJ whole genome shotgun (WGS) entry which is preliminary data.</text>
</comment>
<keyword evidence="3" id="KW-1185">Reference proteome</keyword>
<dbReference type="OrthoDB" id="2055915at2"/>
<evidence type="ECO:0000256" key="1">
    <source>
        <dbReference type="SAM" id="Phobius"/>
    </source>
</evidence>
<gene>
    <name evidence="2" type="ORF">C8P63_11315</name>
</gene>
<evidence type="ECO:0000313" key="3">
    <source>
        <dbReference type="Proteomes" id="UP000244240"/>
    </source>
</evidence>
<name>A0A2T6BSK7_9BACL</name>
<feature type="transmembrane region" description="Helical" evidence="1">
    <location>
        <begin position="6"/>
        <end position="25"/>
    </location>
</feature>
<keyword evidence="1" id="KW-0472">Membrane</keyword>
<dbReference type="AlphaFoldDB" id="A0A2T6BSK7"/>
<dbReference type="NCBIfam" id="NF033493">
    <property type="entry name" value="MetS_like_NSS"/>
    <property type="match status" value="1"/>
</dbReference>
<keyword evidence="1" id="KW-0812">Transmembrane</keyword>